<evidence type="ECO:0000313" key="4">
    <source>
        <dbReference type="Proteomes" id="UP000289200"/>
    </source>
</evidence>
<dbReference type="PANTHER" id="PTHR30319">
    <property type="entry name" value="PHENYLACETIC ACID REGULATOR-RELATED TRANSCRIPTIONAL REPRESSOR"/>
    <property type="match status" value="1"/>
</dbReference>
<dbReference type="NCBIfam" id="TIGR02277">
    <property type="entry name" value="PaaX_trns_reg"/>
    <property type="match status" value="1"/>
</dbReference>
<dbReference type="InterPro" id="IPR012906">
    <property type="entry name" value="PaaX-like_N"/>
</dbReference>
<dbReference type="InterPro" id="IPR036388">
    <property type="entry name" value="WH-like_DNA-bd_sf"/>
</dbReference>
<dbReference type="Gene3D" id="1.20.58.1460">
    <property type="match status" value="1"/>
</dbReference>
<evidence type="ECO:0000259" key="1">
    <source>
        <dbReference type="Pfam" id="PF07848"/>
    </source>
</evidence>
<dbReference type="InterPro" id="IPR011965">
    <property type="entry name" value="PaaX_trns_reg"/>
</dbReference>
<evidence type="ECO:0000259" key="2">
    <source>
        <dbReference type="Pfam" id="PF08223"/>
    </source>
</evidence>
<feature type="domain" description="Transcriptional repressor PaaX-like C-terminal" evidence="2">
    <location>
        <begin position="209"/>
        <end position="298"/>
    </location>
</feature>
<reference evidence="4" key="1">
    <citation type="submission" date="2018-10" db="EMBL/GenBank/DDBJ databases">
        <authorList>
            <person name="Peiro R."/>
            <person name="Begona"/>
            <person name="Cbmso G."/>
            <person name="Lopez M."/>
            <person name="Gonzalez S."/>
            <person name="Sacristan E."/>
            <person name="Castillo E."/>
        </authorList>
    </citation>
    <scope>NUCLEOTIDE SEQUENCE [LARGE SCALE GENOMIC DNA]</scope>
</reference>
<dbReference type="GO" id="GO:0006351">
    <property type="term" value="P:DNA-templated transcription"/>
    <property type="evidence" value="ECO:0007669"/>
    <property type="project" value="InterPro"/>
</dbReference>
<dbReference type="EMBL" id="UWOC01000185">
    <property type="protein sequence ID" value="VCU10986.1"/>
    <property type="molecule type" value="Genomic_DNA"/>
</dbReference>
<organism evidence="3 4">
    <name type="scientific">Rhodoplanes serenus</name>
    <dbReference type="NCBI Taxonomy" id="200615"/>
    <lineage>
        <taxon>Bacteria</taxon>
        <taxon>Pseudomonadati</taxon>
        <taxon>Pseudomonadota</taxon>
        <taxon>Alphaproteobacteria</taxon>
        <taxon>Hyphomicrobiales</taxon>
        <taxon>Nitrobacteraceae</taxon>
        <taxon>Rhodoplanes</taxon>
    </lineage>
</organism>
<comment type="caution">
    <text evidence="3">The sequence shown here is derived from an EMBL/GenBank/DDBJ whole genome shotgun (WGS) entry which is preliminary data.</text>
</comment>
<dbReference type="PANTHER" id="PTHR30319:SF1">
    <property type="entry name" value="TRANSCRIPTIONAL REPRESSOR PAAX"/>
    <property type="match status" value="1"/>
</dbReference>
<dbReference type="Proteomes" id="UP000289200">
    <property type="component" value="Unassembled WGS sequence"/>
</dbReference>
<protein>
    <submittedName>
        <fullName evidence="3">Transcriptional repressor PaaX</fullName>
    </submittedName>
</protein>
<dbReference type="Pfam" id="PF08223">
    <property type="entry name" value="PaaX_C"/>
    <property type="match status" value="1"/>
</dbReference>
<dbReference type="AlphaFoldDB" id="A0A447D0B3"/>
<accession>A0A447D0B3</accession>
<dbReference type="Pfam" id="PF07848">
    <property type="entry name" value="PaaX"/>
    <property type="match status" value="1"/>
</dbReference>
<dbReference type="InterPro" id="IPR013225">
    <property type="entry name" value="PaaX_C"/>
</dbReference>
<gene>
    <name evidence="3" type="primary">paaX_2</name>
    <name evidence="3" type="ORF">RHODGE_RHODGE_04190</name>
</gene>
<keyword evidence="4" id="KW-1185">Reference proteome</keyword>
<evidence type="ECO:0000313" key="3">
    <source>
        <dbReference type="EMBL" id="VCU10986.1"/>
    </source>
</evidence>
<dbReference type="PIRSF" id="PIRSF020623">
    <property type="entry name" value="PaaX"/>
    <property type="match status" value="1"/>
</dbReference>
<proteinExistence type="predicted"/>
<feature type="domain" description="Transcriptional repressor PaaX-like N-terminal" evidence="1">
    <location>
        <begin position="38"/>
        <end position="107"/>
    </location>
</feature>
<name>A0A447D0B3_9BRAD</name>
<dbReference type="Gene3D" id="1.10.10.10">
    <property type="entry name" value="Winged helix-like DNA-binding domain superfamily/Winged helix DNA-binding domain"/>
    <property type="match status" value="1"/>
</dbReference>
<sequence length="336" mass="37549">MGARIPIRPDRNSLYTGPMKSRLLSQWIKTQLADRPLRAKSLIITIYGDMIAPLGGTVWLGGFIRLVEPLGLNARAVRTSVFRLSREKWLASEQIGRRSYYGLTATGRRRFEVAFRRIYEAPCDTWTGDWQIVVAPPGDVLTPAVRKELLWAGYAAIAPGILAHPFEQSDALLDILENAGLRDKVVIMQARTLGTLSGRPLKELVDRSWNLGAVAAEYQSFIARFRSVARAMQSAAQRDPEQCFLVRTLLMHEFRRVQLRDPALPRQLLPDDWPGHRARALCRDIYRLCWAETEAHLMQMLETSNGPLPRAGASVHARFGGIPAAPVERGAPAAPP</sequence>